<sequence>MAGTKKDLTFSNHAGGVGKSSSVRDIGYTLRRPGYRVILTDAEPRVNFTDWLGVRSIS</sequence>
<feature type="domain" description="AAA" evidence="2">
    <location>
        <begin position="8"/>
        <end position="55"/>
    </location>
</feature>
<dbReference type="SUPFAM" id="SSF52540">
    <property type="entry name" value="P-loop containing nucleoside triphosphate hydrolases"/>
    <property type="match status" value="1"/>
</dbReference>
<dbReference type="OrthoDB" id="9815116at2"/>
<dbReference type="InterPro" id="IPR027417">
    <property type="entry name" value="P-loop_NTPase"/>
</dbReference>
<evidence type="ECO:0000313" key="4">
    <source>
        <dbReference type="Proteomes" id="UP000192582"/>
    </source>
</evidence>
<dbReference type="STRING" id="695939.SAMN00790413_04832"/>
<evidence type="ECO:0000259" key="2">
    <source>
        <dbReference type="Pfam" id="PF13614"/>
    </source>
</evidence>
<protein>
    <submittedName>
        <fullName evidence="3">CobQ/CobB/MinD/ParA nucleotide binding domain-containing protein</fullName>
    </submittedName>
</protein>
<dbReference type="Gene3D" id="3.40.50.300">
    <property type="entry name" value="P-loop containing nucleotide triphosphate hydrolases"/>
    <property type="match status" value="1"/>
</dbReference>
<evidence type="ECO:0000256" key="1">
    <source>
        <dbReference type="SAM" id="MobiDB-lite"/>
    </source>
</evidence>
<gene>
    <name evidence="3" type="ORF">SAMN00790413_04832</name>
</gene>
<feature type="region of interest" description="Disordered" evidence="1">
    <location>
        <begin position="1"/>
        <end position="22"/>
    </location>
</feature>
<accession>A0A1W1ULX5</accession>
<name>A0A1W1ULX5_9DEIO</name>
<proteinExistence type="predicted"/>
<organism evidence="3 4">
    <name type="scientific">Deinococcus hopiensis KR-140</name>
    <dbReference type="NCBI Taxonomy" id="695939"/>
    <lineage>
        <taxon>Bacteria</taxon>
        <taxon>Thermotogati</taxon>
        <taxon>Deinococcota</taxon>
        <taxon>Deinococci</taxon>
        <taxon>Deinococcales</taxon>
        <taxon>Deinococcaceae</taxon>
        <taxon>Deinococcus</taxon>
    </lineage>
</organism>
<dbReference type="EMBL" id="FWWU01000005">
    <property type="protein sequence ID" value="SMB82060.1"/>
    <property type="molecule type" value="Genomic_DNA"/>
</dbReference>
<dbReference type="Proteomes" id="UP000192582">
    <property type="component" value="Unassembled WGS sequence"/>
</dbReference>
<dbReference type="Pfam" id="PF13614">
    <property type="entry name" value="AAA_31"/>
    <property type="match status" value="1"/>
</dbReference>
<dbReference type="AlphaFoldDB" id="A0A1W1ULX5"/>
<dbReference type="InterPro" id="IPR025669">
    <property type="entry name" value="AAA_dom"/>
</dbReference>
<evidence type="ECO:0000313" key="3">
    <source>
        <dbReference type="EMBL" id="SMB82060.1"/>
    </source>
</evidence>
<dbReference type="RefSeq" id="WP_139806533.1">
    <property type="nucleotide sequence ID" value="NZ_FWWU01000005.1"/>
</dbReference>
<keyword evidence="4" id="KW-1185">Reference proteome</keyword>
<reference evidence="3 4" key="1">
    <citation type="submission" date="2017-04" db="EMBL/GenBank/DDBJ databases">
        <authorList>
            <person name="Afonso C.L."/>
            <person name="Miller P.J."/>
            <person name="Scott M.A."/>
            <person name="Spackman E."/>
            <person name="Goraichik I."/>
            <person name="Dimitrov K.M."/>
            <person name="Suarez D.L."/>
            <person name="Swayne D.E."/>
        </authorList>
    </citation>
    <scope>NUCLEOTIDE SEQUENCE [LARGE SCALE GENOMIC DNA]</scope>
    <source>
        <strain evidence="3 4">KR-140</strain>
    </source>
</reference>